<keyword evidence="6" id="KW-1185">Reference proteome</keyword>
<evidence type="ECO:0000313" key="5">
    <source>
        <dbReference type="EMBL" id="VDN87098.1"/>
    </source>
</evidence>
<dbReference type="Proteomes" id="UP000278627">
    <property type="component" value="Unassembled WGS sequence"/>
</dbReference>
<dbReference type="EMBL" id="UZAD01004756">
    <property type="protein sequence ID" value="VDN87098.1"/>
    <property type="molecule type" value="Genomic_DNA"/>
</dbReference>
<feature type="domain" description="Peptidase M14" evidence="4">
    <location>
        <begin position="1"/>
        <end position="110"/>
    </location>
</feature>
<evidence type="ECO:0000313" key="6">
    <source>
        <dbReference type="Proteomes" id="UP000278627"/>
    </source>
</evidence>
<dbReference type="GO" id="GO:0005615">
    <property type="term" value="C:extracellular space"/>
    <property type="evidence" value="ECO:0007669"/>
    <property type="project" value="TreeGrafter"/>
</dbReference>
<sequence>MHRTDLGEIFQLVSGFEKDPVITRYIRSINIYIFPCLNPDGYEYTRSKPNPQVRLWRKNRSPQKCIRSPWGGRRCCAGVDLNRNFDFHWAGLLSFDLSLLLLLHSLSSFF</sequence>
<dbReference type="WBParaSite" id="BPAG_0000594901-mRNA-1">
    <property type="protein sequence ID" value="BPAG_0000594901-mRNA-1"/>
    <property type="gene ID" value="BPAG_0000594901"/>
</dbReference>
<accession>A0A0N4TCL1</accession>
<name>A0A0N4TCL1_BRUPA</name>
<evidence type="ECO:0000256" key="2">
    <source>
        <dbReference type="ARBA" id="ARBA00005988"/>
    </source>
</evidence>
<comment type="caution">
    <text evidence="3">Lacks conserved residue(s) required for the propagation of feature annotation.</text>
</comment>
<dbReference type="Gene3D" id="3.40.630.10">
    <property type="entry name" value="Zn peptidases"/>
    <property type="match status" value="1"/>
</dbReference>
<evidence type="ECO:0000256" key="1">
    <source>
        <dbReference type="ARBA" id="ARBA00001947"/>
    </source>
</evidence>
<dbReference type="PANTHER" id="PTHR11705">
    <property type="entry name" value="PROTEASE FAMILY M14 CARBOXYPEPTIDASE A,B"/>
    <property type="match status" value="1"/>
</dbReference>
<proteinExistence type="inferred from homology"/>
<reference evidence="7" key="1">
    <citation type="submission" date="2017-02" db="UniProtKB">
        <authorList>
            <consortium name="WormBaseParasite"/>
        </authorList>
    </citation>
    <scope>IDENTIFICATION</scope>
</reference>
<dbReference type="GO" id="GO:0006508">
    <property type="term" value="P:proteolysis"/>
    <property type="evidence" value="ECO:0007669"/>
    <property type="project" value="InterPro"/>
</dbReference>
<protein>
    <submittedName>
        <fullName evidence="7">Peptidase_M14 domain-containing protein</fullName>
    </submittedName>
</protein>
<evidence type="ECO:0000256" key="3">
    <source>
        <dbReference type="PROSITE-ProRule" id="PRU01379"/>
    </source>
</evidence>
<gene>
    <name evidence="5" type="ORF">BPAG_LOCUS5912</name>
</gene>
<evidence type="ECO:0000259" key="4">
    <source>
        <dbReference type="PROSITE" id="PS52035"/>
    </source>
</evidence>
<dbReference type="PROSITE" id="PS52035">
    <property type="entry name" value="PEPTIDASE_M14"/>
    <property type="match status" value="1"/>
</dbReference>
<comment type="similarity">
    <text evidence="2 3">Belongs to the peptidase M14 family.</text>
</comment>
<comment type="cofactor">
    <cofactor evidence="1">
        <name>Zn(2+)</name>
        <dbReference type="ChEBI" id="CHEBI:29105"/>
    </cofactor>
</comment>
<dbReference type="Pfam" id="PF00246">
    <property type="entry name" value="Peptidase_M14"/>
    <property type="match status" value="1"/>
</dbReference>
<dbReference type="PANTHER" id="PTHR11705:SF91">
    <property type="entry name" value="FI01817P-RELATED"/>
    <property type="match status" value="1"/>
</dbReference>
<dbReference type="GO" id="GO:0004181">
    <property type="term" value="F:metallocarboxypeptidase activity"/>
    <property type="evidence" value="ECO:0007669"/>
    <property type="project" value="InterPro"/>
</dbReference>
<dbReference type="GO" id="GO:0008270">
    <property type="term" value="F:zinc ion binding"/>
    <property type="evidence" value="ECO:0007669"/>
    <property type="project" value="InterPro"/>
</dbReference>
<dbReference type="STRING" id="6280.A0A0N4TCL1"/>
<evidence type="ECO:0000313" key="7">
    <source>
        <dbReference type="WBParaSite" id="BPAG_0000594901-mRNA-1"/>
    </source>
</evidence>
<organism evidence="7">
    <name type="scientific">Brugia pahangi</name>
    <name type="common">Filarial nematode worm</name>
    <dbReference type="NCBI Taxonomy" id="6280"/>
    <lineage>
        <taxon>Eukaryota</taxon>
        <taxon>Metazoa</taxon>
        <taxon>Ecdysozoa</taxon>
        <taxon>Nematoda</taxon>
        <taxon>Chromadorea</taxon>
        <taxon>Rhabditida</taxon>
        <taxon>Spirurina</taxon>
        <taxon>Spiruromorpha</taxon>
        <taxon>Filarioidea</taxon>
        <taxon>Onchocercidae</taxon>
        <taxon>Brugia</taxon>
    </lineage>
</organism>
<dbReference type="AlphaFoldDB" id="A0A0N4TCL1"/>
<dbReference type="SUPFAM" id="SSF53187">
    <property type="entry name" value="Zn-dependent exopeptidases"/>
    <property type="match status" value="1"/>
</dbReference>
<reference evidence="5 6" key="2">
    <citation type="submission" date="2018-11" db="EMBL/GenBank/DDBJ databases">
        <authorList>
            <consortium name="Pathogen Informatics"/>
        </authorList>
    </citation>
    <scope>NUCLEOTIDE SEQUENCE [LARGE SCALE GENOMIC DNA]</scope>
</reference>
<dbReference type="InterPro" id="IPR000834">
    <property type="entry name" value="Peptidase_M14"/>
</dbReference>